<keyword evidence="3" id="KW-1185">Reference proteome</keyword>
<sequence length="61" mass="6729">MLMVILQVAALIHVVVNIIFYWPALAGPTRDNEYTELELPGPGQPKCNSDITRPRPDVPTG</sequence>
<dbReference type="EMBL" id="LXQA010317372">
    <property type="protein sequence ID" value="MCI43431.1"/>
    <property type="molecule type" value="Genomic_DNA"/>
</dbReference>
<comment type="caution">
    <text evidence="2">The sequence shown here is derived from an EMBL/GenBank/DDBJ whole genome shotgun (WGS) entry which is preliminary data.</text>
</comment>
<evidence type="ECO:0000313" key="2">
    <source>
        <dbReference type="EMBL" id="MCI43431.1"/>
    </source>
</evidence>
<organism evidence="2 3">
    <name type="scientific">Trifolium medium</name>
    <dbReference type="NCBI Taxonomy" id="97028"/>
    <lineage>
        <taxon>Eukaryota</taxon>
        <taxon>Viridiplantae</taxon>
        <taxon>Streptophyta</taxon>
        <taxon>Embryophyta</taxon>
        <taxon>Tracheophyta</taxon>
        <taxon>Spermatophyta</taxon>
        <taxon>Magnoliopsida</taxon>
        <taxon>eudicotyledons</taxon>
        <taxon>Gunneridae</taxon>
        <taxon>Pentapetalae</taxon>
        <taxon>rosids</taxon>
        <taxon>fabids</taxon>
        <taxon>Fabales</taxon>
        <taxon>Fabaceae</taxon>
        <taxon>Papilionoideae</taxon>
        <taxon>50 kb inversion clade</taxon>
        <taxon>NPAAA clade</taxon>
        <taxon>Hologalegina</taxon>
        <taxon>IRL clade</taxon>
        <taxon>Trifolieae</taxon>
        <taxon>Trifolium</taxon>
    </lineage>
</organism>
<accession>A0A392S3G2</accession>
<reference evidence="2 3" key="1">
    <citation type="journal article" date="2018" name="Front. Plant Sci.">
        <title>Red Clover (Trifolium pratense) and Zigzag Clover (T. medium) - A Picture of Genomic Similarities and Differences.</title>
        <authorList>
            <person name="Dluhosova J."/>
            <person name="Istvanek J."/>
            <person name="Nedelnik J."/>
            <person name="Repkova J."/>
        </authorList>
    </citation>
    <scope>NUCLEOTIDE SEQUENCE [LARGE SCALE GENOMIC DNA]</scope>
    <source>
        <strain evidence="3">cv. 10/8</strain>
        <tissue evidence="2">Leaf</tissue>
    </source>
</reference>
<proteinExistence type="predicted"/>
<evidence type="ECO:0000313" key="3">
    <source>
        <dbReference type="Proteomes" id="UP000265520"/>
    </source>
</evidence>
<evidence type="ECO:0000256" key="1">
    <source>
        <dbReference type="SAM" id="MobiDB-lite"/>
    </source>
</evidence>
<dbReference type="AlphaFoldDB" id="A0A392S3G2"/>
<feature type="region of interest" description="Disordered" evidence="1">
    <location>
        <begin position="35"/>
        <end position="61"/>
    </location>
</feature>
<dbReference type="Proteomes" id="UP000265520">
    <property type="component" value="Unassembled WGS sequence"/>
</dbReference>
<feature type="compositionally biased region" description="Basic and acidic residues" evidence="1">
    <location>
        <begin position="52"/>
        <end position="61"/>
    </location>
</feature>
<feature type="non-terminal residue" evidence="2">
    <location>
        <position position="61"/>
    </location>
</feature>
<protein>
    <submittedName>
        <fullName evidence="2">Uncharacterized protein</fullName>
    </submittedName>
</protein>
<name>A0A392S3G2_9FABA</name>